<sequence>MSAYPGIAEQKRETSAWMPCPQEKEGPCPVSGLDTATNCIDGAASRAGNFLRKPSCSIRFNHAR</sequence>
<feature type="region of interest" description="Disordered" evidence="1">
    <location>
        <begin position="1"/>
        <end position="21"/>
    </location>
</feature>
<organism evidence="2 3">
    <name type="scientific">Paraburkholderia domus</name>
    <dbReference type="NCBI Taxonomy" id="2793075"/>
    <lineage>
        <taxon>Bacteria</taxon>
        <taxon>Pseudomonadati</taxon>
        <taxon>Pseudomonadota</taxon>
        <taxon>Betaproteobacteria</taxon>
        <taxon>Burkholderiales</taxon>
        <taxon>Burkholderiaceae</taxon>
        <taxon>Paraburkholderia</taxon>
    </lineage>
</organism>
<keyword evidence="3" id="KW-1185">Reference proteome</keyword>
<protein>
    <submittedName>
        <fullName evidence="2">Uncharacterized protein</fullName>
    </submittedName>
</protein>
<evidence type="ECO:0000313" key="3">
    <source>
        <dbReference type="Proteomes" id="UP000675121"/>
    </source>
</evidence>
<dbReference type="AlphaFoldDB" id="A0A9N8N100"/>
<reference evidence="2" key="1">
    <citation type="submission" date="2021-02" db="EMBL/GenBank/DDBJ databases">
        <authorList>
            <person name="Vanwijnsberghe S."/>
        </authorList>
    </citation>
    <scope>NUCLEOTIDE SEQUENCE</scope>
    <source>
        <strain evidence="2">R-70211</strain>
    </source>
</reference>
<comment type="caution">
    <text evidence="2">The sequence shown here is derived from an EMBL/GenBank/DDBJ whole genome shotgun (WGS) entry which is preliminary data.</text>
</comment>
<dbReference type="EMBL" id="CAJNAS010000016">
    <property type="protein sequence ID" value="CAE6934709.1"/>
    <property type="molecule type" value="Genomic_DNA"/>
</dbReference>
<dbReference type="Proteomes" id="UP000675121">
    <property type="component" value="Unassembled WGS sequence"/>
</dbReference>
<name>A0A9N8N100_9BURK</name>
<evidence type="ECO:0000256" key="1">
    <source>
        <dbReference type="SAM" id="MobiDB-lite"/>
    </source>
</evidence>
<evidence type="ECO:0000313" key="2">
    <source>
        <dbReference type="EMBL" id="CAE6934709.1"/>
    </source>
</evidence>
<accession>A0A9N8N100</accession>
<gene>
    <name evidence="2" type="ORF">R70211_05320</name>
</gene>
<proteinExistence type="predicted"/>